<proteinExistence type="predicted"/>
<keyword evidence="1" id="KW-0808">Transferase</keyword>
<organism evidence="3 4">
    <name type="scientific">Streptomyces albus</name>
    <dbReference type="NCBI Taxonomy" id="1888"/>
    <lineage>
        <taxon>Bacteria</taxon>
        <taxon>Bacillati</taxon>
        <taxon>Actinomycetota</taxon>
        <taxon>Actinomycetes</taxon>
        <taxon>Kitasatosporales</taxon>
        <taxon>Streptomycetaceae</taxon>
        <taxon>Streptomyces</taxon>
    </lineage>
</organism>
<dbReference type="InterPro" id="IPR003594">
    <property type="entry name" value="HATPase_dom"/>
</dbReference>
<gene>
    <name evidence="3" type="ORF">D8771_33345</name>
</gene>
<keyword evidence="3" id="KW-0067">ATP-binding</keyword>
<comment type="caution">
    <text evidence="3">The sequence shown here is derived from an EMBL/GenBank/DDBJ whole genome shotgun (WGS) entry which is preliminary data.</text>
</comment>
<dbReference type="PANTHER" id="PTHR35526:SF3">
    <property type="entry name" value="ANTI-SIGMA-F FACTOR RSBW"/>
    <property type="match status" value="1"/>
</dbReference>
<dbReference type="Gene3D" id="3.30.565.10">
    <property type="entry name" value="Histidine kinase-like ATPase, C-terminal domain"/>
    <property type="match status" value="1"/>
</dbReference>
<evidence type="ECO:0000256" key="1">
    <source>
        <dbReference type="ARBA" id="ARBA00022527"/>
    </source>
</evidence>
<dbReference type="CDD" id="cd16936">
    <property type="entry name" value="HATPase_RsbW-like"/>
    <property type="match status" value="1"/>
</dbReference>
<keyword evidence="3" id="KW-0547">Nucleotide-binding</keyword>
<keyword evidence="1" id="KW-0418">Kinase</keyword>
<dbReference type="Pfam" id="PF13581">
    <property type="entry name" value="HATPase_c_2"/>
    <property type="match status" value="1"/>
</dbReference>
<sequence length="163" mass="16992">MSNKITACPPAEALDFSVLLSATRRGARLARLMTVAELSARGLPTESAALVVAELAANAALHGAVPGRSFRLRVSLHETALLRVEVTDARGERAPVAGPRRPPGADSEAGRGLVLVEALAERWGVRHGPVPCKTVWADIVLAPRAESTGSRPAATRSPTAPTP</sequence>
<dbReference type="GeneID" id="75181939"/>
<reference evidence="3 4" key="1">
    <citation type="submission" date="2018-10" db="EMBL/GenBank/DDBJ databases">
        <title>Isolation of pseudouridimycin from Streptomyces albus DSM 40763.</title>
        <authorList>
            <person name="Rosenqvist P."/>
            <person name="Metsae-Ketelae M."/>
            <person name="Virta P."/>
        </authorList>
    </citation>
    <scope>NUCLEOTIDE SEQUENCE [LARGE SCALE GENOMIC DNA]</scope>
    <source>
        <strain evidence="3 4">DSM 40763</strain>
    </source>
</reference>
<evidence type="ECO:0000259" key="2">
    <source>
        <dbReference type="Pfam" id="PF13581"/>
    </source>
</evidence>
<dbReference type="PANTHER" id="PTHR35526">
    <property type="entry name" value="ANTI-SIGMA-F FACTOR RSBW-RELATED"/>
    <property type="match status" value="1"/>
</dbReference>
<accession>A0A8H1L551</accession>
<feature type="domain" description="Histidine kinase/HSP90-like ATPase" evidence="2">
    <location>
        <begin position="21"/>
        <end position="135"/>
    </location>
</feature>
<dbReference type="EMBL" id="RCIY01000114">
    <property type="protein sequence ID" value="TGG75859.1"/>
    <property type="molecule type" value="Genomic_DNA"/>
</dbReference>
<protein>
    <submittedName>
        <fullName evidence="3">ATP-binding protein</fullName>
    </submittedName>
</protein>
<dbReference type="InterPro" id="IPR050267">
    <property type="entry name" value="Anti-sigma-factor_SerPK"/>
</dbReference>
<dbReference type="GO" id="GO:0005524">
    <property type="term" value="F:ATP binding"/>
    <property type="evidence" value="ECO:0007669"/>
    <property type="project" value="UniProtKB-KW"/>
</dbReference>
<name>A0A8H1L551_9ACTN</name>
<evidence type="ECO:0000313" key="4">
    <source>
        <dbReference type="Proteomes" id="UP000298111"/>
    </source>
</evidence>
<keyword evidence="1" id="KW-0723">Serine/threonine-protein kinase</keyword>
<dbReference type="InterPro" id="IPR036890">
    <property type="entry name" value="HATPase_C_sf"/>
</dbReference>
<dbReference type="RefSeq" id="WP_135567803.1">
    <property type="nucleotide sequence ID" value="NZ_CP103060.1"/>
</dbReference>
<dbReference type="Proteomes" id="UP000298111">
    <property type="component" value="Unassembled WGS sequence"/>
</dbReference>
<dbReference type="AlphaFoldDB" id="A0A8H1L551"/>
<dbReference type="GO" id="GO:0004674">
    <property type="term" value="F:protein serine/threonine kinase activity"/>
    <property type="evidence" value="ECO:0007669"/>
    <property type="project" value="UniProtKB-KW"/>
</dbReference>
<evidence type="ECO:0000313" key="3">
    <source>
        <dbReference type="EMBL" id="TGG75859.1"/>
    </source>
</evidence>